<evidence type="ECO:0000256" key="3">
    <source>
        <dbReference type="ARBA" id="ARBA00022989"/>
    </source>
</evidence>
<dbReference type="EMBL" id="BLKM01004458">
    <property type="protein sequence ID" value="GFG31414.1"/>
    <property type="molecule type" value="Genomic_DNA"/>
</dbReference>
<evidence type="ECO:0000256" key="6">
    <source>
        <dbReference type="SAM" id="Phobius"/>
    </source>
</evidence>
<evidence type="ECO:0000256" key="2">
    <source>
        <dbReference type="ARBA" id="ARBA00022692"/>
    </source>
</evidence>
<protein>
    <submittedName>
        <fullName evidence="7">Uncharacterized protein</fullName>
    </submittedName>
</protein>
<feature type="region of interest" description="Disordered" evidence="5">
    <location>
        <begin position="358"/>
        <end position="389"/>
    </location>
</feature>
<dbReference type="Proteomes" id="UP000502823">
    <property type="component" value="Unassembled WGS sequence"/>
</dbReference>
<feature type="region of interest" description="Disordered" evidence="5">
    <location>
        <begin position="225"/>
        <end position="275"/>
    </location>
</feature>
<dbReference type="GO" id="GO:0016020">
    <property type="term" value="C:membrane"/>
    <property type="evidence" value="ECO:0007669"/>
    <property type="project" value="UniProtKB-SubCell"/>
</dbReference>
<keyword evidence="8" id="KW-1185">Reference proteome</keyword>
<evidence type="ECO:0000313" key="8">
    <source>
        <dbReference type="Proteomes" id="UP000502823"/>
    </source>
</evidence>
<evidence type="ECO:0000256" key="5">
    <source>
        <dbReference type="SAM" id="MobiDB-lite"/>
    </source>
</evidence>
<dbReference type="InParanoid" id="A0A6L2PG28"/>
<feature type="transmembrane region" description="Helical" evidence="6">
    <location>
        <begin position="97"/>
        <end position="122"/>
    </location>
</feature>
<keyword evidence="2 6" id="KW-0812">Transmembrane</keyword>
<proteinExistence type="predicted"/>
<keyword evidence="4 6" id="KW-0472">Membrane</keyword>
<organism evidence="7 8">
    <name type="scientific">Coptotermes formosanus</name>
    <name type="common">Formosan subterranean termite</name>
    <dbReference type="NCBI Taxonomy" id="36987"/>
    <lineage>
        <taxon>Eukaryota</taxon>
        <taxon>Metazoa</taxon>
        <taxon>Ecdysozoa</taxon>
        <taxon>Arthropoda</taxon>
        <taxon>Hexapoda</taxon>
        <taxon>Insecta</taxon>
        <taxon>Pterygota</taxon>
        <taxon>Neoptera</taxon>
        <taxon>Polyneoptera</taxon>
        <taxon>Dictyoptera</taxon>
        <taxon>Blattodea</taxon>
        <taxon>Blattoidea</taxon>
        <taxon>Termitoidae</taxon>
        <taxon>Rhinotermitidae</taxon>
        <taxon>Coptotermes</taxon>
    </lineage>
</organism>
<comment type="caution">
    <text evidence="7">The sequence shown here is derived from an EMBL/GenBank/DDBJ whole genome shotgun (WGS) entry which is preliminary data.</text>
</comment>
<feature type="compositionally biased region" description="Polar residues" evidence="5">
    <location>
        <begin position="249"/>
        <end position="275"/>
    </location>
</feature>
<sequence length="632" mass="70513">MEEIYVVKVRTEPDPARLYPSERRYSALTVGGLGAVHLLLAATSLLLGGLGMALQSDSCWTGRYGGGLWLGLAAAAAGAAGILAWRRWYVDNNIRWFFICSTVAATTSLLCLIITAAALAAIQEQRSNEELYRSIYYDQGLVHQQHIKQPPSEINTTEQLPSLSLRGSQKNDSSIQEVDGHLEQSKKLPPAFYSLGVTDKDTNQQLRDNSEQANIVGILGYSQDGFQHDASEQPTSENGNSEHQEIQKETASGNVIQNSVSPDHTTTSTNTPVDQGSVTWKLTEITLESKNAEYQENGAARNSAIMQNDPNTKSGMLPTTNVGNITNGESTHIMRIANIMTNQTTYVLSKLLNDHDEKLDPPVNTTAENQFNRRKKSTDHHQKKDLLGNDDGNLRTVITEDEHIQLMTFNDEETQDVMTIPSIKYETQDEENISQIIHNTDDSNQTLAKFSTSEQKLEQEPQYNEVRRGAREVRTVVAINILVASALELAWSMLSASIAWKGMRNYSHENTTSCQRTVEGLERSLPPPPPSPNNAFTTNVRHHKTDGVFRKPDIISNHRHCNTANSIHLRTVQNKNDRNRLHVINTVSERIHTEPYLPMEESTMEYQERVHRFLASNNVVNNTTDSATNVDA</sequence>
<gene>
    <name evidence="7" type="ORF">Cfor_11928</name>
</gene>
<feature type="region of interest" description="Disordered" evidence="5">
    <location>
        <begin position="520"/>
        <end position="539"/>
    </location>
</feature>
<comment type="subcellular location">
    <subcellularLocation>
        <location evidence="1">Membrane</location>
        <topology evidence="1">Multi-pass membrane protein</topology>
    </subcellularLocation>
</comment>
<feature type="transmembrane region" description="Helical" evidence="6">
    <location>
        <begin position="66"/>
        <end position="85"/>
    </location>
</feature>
<accession>A0A6L2PG28</accession>
<name>A0A6L2PG28_COPFO</name>
<feature type="transmembrane region" description="Helical" evidence="6">
    <location>
        <begin position="27"/>
        <end position="54"/>
    </location>
</feature>
<keyword evidence="3 6" id="KW-1133">Transmembrane helix</keyword>
<evidence type="ECO:0000313" key="7">
    <source>
        <dbReference type="EMBL" id="GFG31414.1"/>
    </source>
</evidence>
<reference evidence="8" key="1">
    <citation type="submission" date="2020-01" db="EMBL/GenBank/DDBJ databases">
        <title>Draft genome sequence of the Termite Coptotermes fromosanus.</title>
        <authorList>
            <person name="Itakura S."/>
            <person name="Yosikawa Y."/>
            <person name="Umezawa K."/>
        </authorList>
    </citation>
    <scope>NUCLEOTIDE SEQUENCE [LARGE SCALE GENOMIC DNA]</scope>
</reference>
<evidence type="ECO:0000256" key="4">
    <source>
        <dbReference type="ARBA" id="ARBA00023136"/>
    </source>
</evidence>
<dbReference type="AlphaFoldDB" id="A0A6L2PG28"/>
<evidence type="ECO:0000256" key="1">
    <source>
        <dbReference type="ARBA" id="ARBA00004141"/>
    </source>
</evidence>
<dbReference type="Pfam" id="PF04103">
    <property type="entry name" value="CD20"/>
    <property type="match status" value="1"/>
</dbReference>
<dbReference type="InterPro" id="IPR007237">
    <property type="entry name" value="CD20-like"/>
</dbReference>
<dbReference type="OrthoDB" id="6628993at2759"/>